<comment type="similarity">
    <text evidence="2">Belongs to the lin-54 family.</text>
</comment>
<dbReference type="PROSITE" id="PS51634">
    <property type="entry name" value="CRC"/>
    <property type="match status" value="1"/>
</dbReference>
<dbReference type="InterPro" id="IPR028307">
    <property type="entry name" value="Lin-54_fam"/>
</dbReference>
<dbReference type="GO" id="GO:0005634">
    <property type="term" value="C:nucleus"/>
    <property type="evidence" value="ECO:0007669"/>
    <property type="project" value="UniProtKB-SubCell"/>
</dbReference>
<evidence type="ECO:0000313" key="5">
    <source>
        <dbReference type="EMBL" id="KAK1361818.1"/>
    </source>
</evidence>
<comment type="caution">
    <text evidence="5">The sequence shown here is derived from an EMBL/GenBank/DDBJ whole genome shotgun (WGS) entry which is preliminary data.</text>
</comment>
<dbReference type="AlphaFoldDB" id="A0AAD8M7A1"/>
<dbReference type="Proteomes" id="UP001237642">
    <property type="component" value="Unassembled WGS sequence"/>
</dbReference>
<reference evidence="5" key="2">
    <citation type="submission" date="2023-05" db="EMBL/GenBank/DDBJ databases">
        <authorList>
            <person name="Schelkunov M.I."/>
        </authorList>
    </citation>
    <scope>NUCLEOTIDE SEQUENCE</scope>
    <source>
        <strain evidence="5">Hsosn_3</strain>
        <tissue evidence="5">Leaf</tissue>
    </source>
</reference>
<gene>
    <name evidence="5" type="ORF">POM88_046292</name>
</gene>
<evidence type="ECO:0000313" key="6">
    <source>
        <dbReference type="Proteomes" id="UP001237642"/>
    </source>
</evidence>
<evidence type="ECO:0000256" key="3">
    <source>
        <dbReference type="ARBA" id="ARBA00023242"/>
    </source>
</evidence>
<dbReference type="EMBL" id="JAUIZM010000010">
    <property type="protein sequence ID" value="KAK1361818.1"/>
    <property type="molecule type" value="Genomic_DNA"/>
</dbReference>
<keyword evidence="6" id="KW-1185">Reference proteome</keyword>
<protein>
    <recommendedName>
        <fullName evidence="4">CRC domain-containing protein</fullName>
    </recommendedName>
</protein>
<evidence type="ECO:0000256" key="2">
    <source>
        <dbReference type="ARBA" id="ARBA00007267"/>
    </source>
</evidence>
<comment type="subcellular location">
    <subcellularLocation>
        <location evidence="1">Nucleus</location>
    </subcellularLocation>
</comment>
<keyword evidence="3" id="KW-0539">Nucleus</keyword>
<evidence type="ECO:0000259" key="4">
    <source>
        <dbReference type="PROSITE" id="PS51634"/>
    </source>
</evidence>
<dbReference type="InterPro" id="IPR005172">
    <property type="entry name" value="CRC"/>
</dbReference>
<dbReference type="PANTHER" id="PTHR12446">
    <property type="entry name" value="TESMIN/TSO1-RELATED"/>
    <property type="match status" value="1"/>
</dbReference>
<dbReference type="Pfam" id="PF03638">
    <property type="entry name" value="TCR"/>
    <property type="match status" value="1"/>
</dbReference>
<proteinExistence type="inferred from homology"/>
<organism evidence="5 6">
    <name type="scientific">Heracleum sosnowskyi</name>
    <dbReference type="NCBI Taxonomy" id="360622"/>
    <lineage>
        <taxon>Eukaryota</taxon>
        <taxon>Viridiplantae</taxon>
        <taxon>Streptophyta</taxon>
        <taxon>Embryophyta</taxon>
        <taxon>Tracheophyta</taxon>
        <taxon>Spermatophyta</taxon>
        <taxon>Magnoliopsida</taxon>
        <taxon>eudicotyledons</taxon>
        <taxon>Gunneridae</taxon>
        <taxon>Pentapetalae</taxon>
        <taxon>asterids</taxon>
        <taxon>campanulids</taxon>
        <taxon>Apiales</taxon>
        <taxon>Apiaceae</taxon>
        <taxon>Apioideae</taxon>
        <taxon>apioid superclade</taxon>
        <taxon>Tordylieae</taxon>
        <taxon>Tordyliinae</taxon>
        <taxon>Heracleum</taxon>
    </lineage>
</organism>
<dbReference type="GO" id="GO:0006355">
    <property type="term" value="P:regulation of DNA-templated transcription"/>
    <property type="evidence" value="ECO:0007669"/>
    <property type="project" value="TreeGrafter"/>
</dbReference>
<accession>A0AAD8M7A1</accession>
<reference evidence="5" key="1">
    <citation type="submission" date="2023-02" db="EMBL/GenBank/DDBJ databases">
        <title>Genome of toxic invasive species Heracleum sosnowskyi carries increased number of genes despite the absence of recent whole-genome duplications.</title>
        <authorList>
            <person name="Schelkunov M."/>
            <person name="Shtratnikova V."/>
            <person name="Makarenko M."/>
            <person name="Klepikova A."/>
            <person name="Omelchenko D."/>
            <person name="Novikova G."/>
            <person name="Obukhova E."/>
            <person name="Bogdanov V."/>
            <person name="Penin A."/>
            <person name="Logacheva M."/>
        </authorList>
    </citation>
    <scope>NUCLEOTIDE SEQUENCE</scope>
    <source>
        <strain evidence="5">Hsosn_3</strain>
        <tissue evidence="5">Leaf</tissue>
    </source>
</reference>
<feature type="domain" description="CRC" evidence="4">
    <location>
        <begin position="11"/>
        <end position="169"/>
    </location>
</feature>
<name>A0AAD8M7A1_9APIA</name>
<dbReference type="SMART" id="SM01114">
    <property type="entry name" value="CXC"/>
    <property type="match status" value="1"/>
</dbReference>
<dbReference type="InterPro" id="IPR033467">
    <property type="entry name" value="Tesmin/TSO1-like_CXC"/>
</dbReference>
<dbReference type="PANTHER" id="PTHR12446:SF34">
    <property type="entry name" value="PROTEIN LIN-54 HOMOLOG"/>
    <property type="match status" value="1"/>
</dbReference>
<evidence type="ECO:0000256" key="1">
    <source>
        <dbReference type="ARBA" id="ARBA00004123"/>
    </source>
</evidence>
<sequence>MLKWGYYSNAKAYPGKVALSTLAKYCECFASGIYCDGCNCVHCHNNVENEPARREAVESTLERNPNAFRPKIASIPHAAPCSLQWGYSSFTRIGAGLRFEQQKRRMDPNTNETLFTNYTRDFLRSKECRQASTGKLRDHEVSHTHSNKGVQFQLLELSELELEYGSGRK</sequence>